<keyword evidence="1" id="KW-0472">Membrane</keyword>
<dbReference type="EMBL" id="JABYQV010000021">
    <property type="protein sequence ID" value="NVP32920.1"/>
    <property type="molecule type" value="Genomic_DNA"/>
</dbReference>
<name>A0A7Y7QY85_9SPHN</name>
<feature type="transmembrane region" description="Helical" evidence="1">
    <location>
        <begin position="16"/>
        <end position="37"/>
    </location>
</feature>
<comment type="caution">
    <text evidence="3">The sequence shown here is derived from an EMBL/GenBank/DDBJ whole genome shotgun (WGS) entry which is preliminary data.</text>
</comment>
<sequence>MGLVEKAERKSRARAILFYMSALILPISAFLMIHGRGDDGARLAIWFAMIGMTALNLTSLPFRSPWSRPVSRLMNDETTRDHRRSSLAIGFWAMLAAACATVMLSGGGPLGAAACGQITITAGLTAALVAFATLELRASR</sequence>
<evidence type="ECO:0000313" key="2">
    <source>
        <dbReference type="EMBL" id="NNG53805.1"/>
    </source>
</evidence>
<dbReference type="AlphaFoldDB" id="A0A7Y7QY85"/>
<dbReference type="EMBL" id="JABEOV010000015">
    <property type="protein sequence ID" value="NNG53805.1"/>
    <property type="molecule type" value="Genomic_DNA"/>
</dbReference>
<reference evidence="4 5" key="1">
    <citation type="submission" date="2020-05" db="EMBL/GenBank/DDBJ databases">
        <title>Draft Genome Sequences of Sphingomonas sp. Isolated from the International Space Station.</title>
        <authorList>
            <person name="Bijlani S."/>
            <person name="Singh N.K."/>
            <person name="Mason C.E."/>
            <person name="Wang C.C."/>
            <person name="Venkateswaran K."/>
        </authorList>
    </citation>
    <scope>NUCLEOTIDE SEQUENCE [LARGE SCALE GENOMIC DNA]</scope>
    <source>
        <strain evidence="2 5">IIF7SW-B5</strain>
        <strain evidence="3">ISS-IIF7SWP</strain>
    </source>
</reference>
<dbReference type="Proteomes" id="UP000557656">
    <property type="component" value="Unassembled WGS sequence"/>
</dbReference>
<feature type="transmembrane region" description="Helical" evidence="1">
    <location>
        <begin position="110"/>
        <end position="134"/>
    </location>
</feature>
<dbReference type="GeneID" id="78487506"/>
<evidence type="ECO:0000313" key="3">
    <source>
        <dbReference type="EMBL" id="NVP32920.1"/>
    </source>
</evidence>
<protein>
    <submittedName>
        <fullName evidence="3">Uncharacterized protein</fullName>
    </submittedName>
</protein>
<keyword evidence="1" id="KW-1133">Transmembrane helix</keyword>
<keyword evidence="1" id="KW-0812">Transmembrane</keyword>
<dbReference type="Proteomes" id="UP000531581">
    <property type="component" value="Unassembled WGS sequence"/>
</dbReference>
<accession>A0A7Y7QY85</accession>
<evidence type="ECO:0000313" key="5">
    <source>
        <dbReference type="Proteomes" id="UP000557656"/>
    </source>
</evidence>
<gene>
    <name evidence="2" type="ORF">HKX05_10625</name>
    <name evidence="3" type="ORF">HLV41_17935</name>
</gene>
<keyword evidence="5" id="KW-1185">Reference proteome</keyword>
<feature type="transmembrane region" description="Helical" evidence="1">
    <location>
        <begin position="85"/>
        <end position="104"/>
    </location>
</feature>
<proteinExistence type="predicted"/>
<evidence type="ECO:0000313" key="4">
    <source>
        <dbReference type="Proteomes" id="UP000531581"/>
    </source>
</evidence>
<organism evidence="3 4">
    <name type="scientific">Sphingomonas sanguinis</name>
    <dbReference type="NCBI Taxonomy" id="33051"/>
    <lineage>
        <taxon>Bacteria</taxon>
        <taxon>Pseudomonadati</taxon>
        <taxon>Pseudomonadota</taxon>
        <taxon>Alphaproteobacteria</taxon>
        <taxon>Sphingomonadales</taxon>
        <taxon>Sphingomonadaceae</taxon>
        <taxon>Sphingomonas</taxon>
    </lineage>
</organism>
<evidence type="ECO:0000256" key="1">
    <source>
        <dbReference type="SAM" id="Phobius"/>
    </source>
</evidence>
<dbReference type="RefSeq" id="WP_061781032.1">
    <property type="nucleotide sequence ID" value="NZ_JABEOV010000015.1"/>
</dbReference>
<feature type="transmembrane region" description="Helical" evidence="1">
    <location>
        <begin position="43"/>
        <end position="64"/>
    </location>
</feature>